<gene>
    <name evidence="2" type="ORF">A2696_01455</name>
</gene>
<organism evidence="2 3">
    <name type="scientific">Candidatus Curtissbacteria bacterium RIFCSPHIGHO2_01_FULL_41_13</name>
    <dbReference type="NCBI Taxonomy" id="1797745"/>
    <lineage>
        <taxon>Bacteria</taxon>
        <taxon>Candidatus Curtissiibacteriota</taxon>
    </lineage>
</organism>
<evidence type="ECO:0000313" key="2">
    <source>
        <dbReference type="EMBL" id="OGD84598.1"/>
    </source>
</evidence>
<protein>
    <recommendedName>
        <fullName evidence="4">Bacterial Ig-like domain-containing protein</fullName>
    </recommendedName>
</protein>
<evidence type="ECO:0008006" key="4">
    <source>
        <dbReference type="Google" id="ProtNLM"/>
    </source>
</evidence>
<keyword evidence="1" id="KW-0472">Membrane</keyword>
<sequence length="165" mass="17213">MTQIVKRFKPIFFLISLFGSTFYLYVTTVFAGSGLISSIGGATFIQGAKQFWVTSQSPTFSGITTAQAQVNGTVGSQTLTATADSSGNWSWTPTTALSGDNQVSVTSNTQSASFILTIGSLPEEIASASASTLPPAGNMSPTIIFLGAGLVLLFMGSWGLYLNKS</sequence>
<dbReference type="Proteomes" id="UP000177069">
    <property type="component" value="Unassembled WGS sequence"/>
</dbReference>
<keyword evidence="1" id="KW-0812">Transmembrane</keyword>
<dbReference type="InterPro" id="IPR013783">
    <property type="entry name" value="Ig-like_fold"/>
</dbReference>
<accession>A0A1F5FYA5</accession>
<keyword evidence="1" id="KW-1133">Transmembrane helix</keyword>
<proteinExistence type="predicted"/>
<dbReference type="Gene3D" id="2.60.40.10">
    <property type="entry name" value="Immunoglobulins"/>
    <property type="match status" value="1"/>
</dbReference>
<dbReference type="EMBL" id="MFBA01000055">
    <property type="protein sequence ID" value="OGD84598.1"/>
    <property type="molecule type" value="Genomic_DNA"/>
</dbReference>
<evidence type="ECO:0000256" key="1">
    <source>
        <dbReference type="SAM" id="Phobius"/>
    </source>
</evidence>
<dbReference type="AlphaFoldDB" id="A0A1F5FYA5"/>
<name>A0A1F5FYA5_9BACT</name>
<comment type="caution">
    <text evidence="2">The sequence shown here is derived from an EMBL/GenBank/DDBJ whole genome shotgun (WGS) entry which is preliminary data.</text>
</comment>
<evidence type="ECO:0000313" key="3">
    <source>
        <dbReference type="Proteomes" id="UP000177069"/>
    </source>
</evidence>
<feature type="transmembrane region" description="Helical" evidence="1">
    <location>
        <begin position="143"/>
        <end position="162"/>
    </location>
</feature>
<feature type="transmembrane region" description="Helical" evidence="1">
    <location>
        <begin position="12"/>
        <end position="36"/>
    </location>
</feature>
<reference evidence="2 3" key="1">
    <citation type="journal article" date="2016" name="Nat. Commun.">
        <title>Thousands of microbial genomes shed light on interconnected biogeochemical processes in an aquifer system.</title>
        <authorList>
            <person name="Anantharaman K."/>
            <person name="Brown C.T."/>
            <person name="Hug L.A."/>
            <person name="Sharon I."/>
            <person name="Castelle C.J."/>
            <person name="Probst A.J."/>
            <person name="Thomas B.C."/>
            <person name="Singh A."/>
            <person name="Wilkins M.J."/>
            <person name="Karaoz U."/>
            <person name="Brodie E.L."/>
            <person name="Williams K.H."/>
            <person name="Hubbard S.S."/>
            <person name="Banfield J.F."/>
        </authorList>
    </citation>
    <scope>NUCLEOTIDE SEQUENCE [LARGE SCALE GENOMIC DNA]</scope>
</reference>